<accession>A0A7J8VMZ6</accession>
<keyword evidence="1" id="KW-0472">Membrane</keyword>
<dbReference type="InterPro" id="IPR004000">
    <property type="entry name" value="Actin"/>
</dbReference>
<keyword evidence="1" id="KW-1133">Transmembrane helix</keyword>
<keyword evidence="1" id="KW-0812">Transmembrane</keyword>
<name>A0A7J8VMZ6_9ROSI</name>
<evidence type="ECO:0000256" key="1">
    <source>
        <dbReference type="SAM" id="Phobius"/>
    </source>
</evidence>
<comment type="caution">
    <text evidence="2">The sequence shown here is derived from an EMBL/GenBank/DDBJ whole genome shotgun (WGS) entry which is preliminary data.</text>
</comment>
<dbReference type="AlphaFoldDB" id="A0A7J8VMZ6"/>
<dbReference type="Pfam" id="PF00022">
    <property type="entry name" value="Actin"/>
    <property type="match status" value="1"/>
</dbReference>
<organism evidence="2 3">
    <name type="scientific">Gossypium klotzschianum</name>
    <dbReference type="NCBI Taxonomy" id="34286"/>
    <lineage>
        <taxon>Eukaryota</taxon>
        <taxon>Viridiplantae</taxon>
        <taxon>Streptophyta</taxon>
        <taxon>Embryophyta</taxon>
        <taxon>Tracheophyta</taxon>
        <taxon>Spermatophyta</taxon>
        <taxon>Magnoliopsida</taxon>
        <taxon>eudicotyledons</taxon>
        <taxon>Gunneridae</taxon>
        <taxon>Pentapetalae</taxon>
        <taxon>rosids</taxon>
        <taxon>malvids</taxon>
        <taxon>Malvales</taxon>
        <taxon>Malvaceae</taxon>
        <taxon>Malvoideae</taxon>
        <taxon>Gossypium</taxon>
    </lineage>
</organism>
<dbReference type="Gene3D" id="3.30.420.40">
    <property type="match status" value="2"/>
</dbReference>
<protein>
    <submittedName>
        <fullName evidence="2">Uncharacterized protein</fullName>
    </submittedName>
</protein>
<evidence type="ECO:0000313" key="3">
    <source>
        <dbReference type="Proteomes" id="UP000593573"/>
    </source>
</evidence>
<proteinExistence type="predicted"/>
<dbReference type="PANTHER" id="PTHR11937">
    <property type="entry name" value="ACTIN"/>
    <property type="match status" value="1"/>
</dbReference>
<feature type="transmembrane region" description="Helical" evidence="1">
    <location>
        <begin position="20"/>
        <end position="45"/>
    </location>
</feature>
<reference evidence="2 3" key="1">
    <citation type="journal article" date="2019" name="Genome Biol. Evol.">
        <title>Insights into the evolution of the New World diploid cottons (Gossypium, subgenus Houzingenia) based on genome sequencing.</title>
        <authorList>
            <person name="Grover C.E."/>
            <person name="Arick M.A. 2nd"/>
            <person name="Thrash A."/>
            <person name="Conover J.L."/>
            <person name="Sanders W.S."/>
            <person name="Peterson D.G."/>
            <person name="Frelichowski J.E."/>
            <person name="Scheffler J.A."/>
            <person name="Scheffler B.E."/>
            <person name="Wendel J.F."/>
        </authorList>
    </citation>
    <scope>NUCLEOTIDE SEQUENCE [LARGE SCALE GENOMIC DNA]</scope>
    <source>
        <strain evidence="2">57</strain>
        <tissue evidence="2">Leaf</tissue>
    </source>
</reference>
<dbReference type="Proteomes" id="UP000593573">
    <property type="component" value="Unassembled WGS sequence"/>
</dbReference>
<sequence length="101" mass="10872">MGEIMFETFNVPGLYIVENYALALAFGIAVVASVGDGAAHILPVVDGYVIGRSIKPIPIVGKDVLSLYSNGCGFAPRHAYVLRLSARKQKHPDPSRRGVFD</sequence>
<dbReference type="InterPro" id="IPR043129">
    <property type="entry name" value="ATPase_NBD"/>
</dbReference>
<dbReference type="SUPFAM" id="SSF53067">
    <property type="entry name" value="Actin-like ATPase domain"/>
    <property type="match status" value="1"/>
</dbReference>
<dbReference type="EMBL" id="JABFAB010000011">
    <property type="protein sequence ID" value="MBA0664176.1"/>
    <property type="molecule type" value="Genomic_DNA"/>
</dbReference>
<gene>
    <name evidence="2" type="ORF">Goklo_004222</name>
</gene>
<dbReference type="OrthoDB" id="421448at2759"/>
<keyword evidence="3" id="KW-1185">Reference proteome</keyword>
<evidence type="ECO:0000313" key="2">
    <source>
        <dbReference type="EMBL" id="MBA0664176.1"/>
    </source>
</evidence>